<reference evidence="8 9" key="1">
    <citation type="submission" date="2020-04" db="EMBL/GenBank/DDBJ databases">
        <title>Metagenomic profiling of ammonia- and methane-oxidizing microorganisms in a Dutch drinking water treatment plant.</title>
        <authorList>
            <person name="Poghosyan L."/>
            <person name="Leucker S."/>
        </authorList>
    </citation>
    <scope>NUCLEOTIDE SEQUENCE [LARGE SCALE GENOMIC DNA]</scope>
    <source>
        <strain evidence="8">S-RSF-IL-03</strain>
    </source>
</reference>
<proteinExistence type="predicted"/>
<organism evidence="8 9">
    <name type="scientific">Eiseniibacteriota bacterium</name>
    <dbReference type="NCBI Taxonomy" id="2212470"/>
    <lineage>
        <taxon>Bacteria</taxon>
        <taxon>Candidatus Eiseniibacteriota</taxon>
    </lineage>
</organism>
<feature type="transmembrane region" description="Helical" evidence="6">
    <location>
        <begin position="148"/>
        <end position="171"/>
    </location>
</feature>
<sequence length="450" mass="48405">MRFPDLLATRPGRMAAFFFLYMTEGIPLGFTATAIATQMRRQGLGPAEIGAFVASLYLPWAFKWATGPFVDVIASDRLGRRRGWILIMQLLMVATLLIAFPVDYVKNLQFFTVLIFIHNLFAATMDVAIDALAVNVLPEAERGAANGFMFGGAYIGQAVGGAGVLFLVPHLGFPPTFFVVAATILLVTVFVVLPLREPPGPPRPAVIGSKLVAIGTEIGQFAKDAFSAFIGSRGAFVGLLFALLPGGAYALGLALQSNLAVELGLNDTQVGFINLWSTVISAVFCVAGGWLSDRFGRRITLAWTMAATVLPTLYLAYVMHQQHWIMPVPLDAANRAVPSAVLVGTFWATVLIYNVFQGLYYGIRTALFMDVTTPRVAATQFTAYMALMNLAISFSAQWQGWAVERFGYPKTLAADCVIGLVCLACLPFMGAVKKRMDAGPGAAIPEAIAP</sequence>
<dbReference type="GO" id="GO:0022857">
    <property type="term" value="F:transmembrane transporter activity"/>
    <property type="evidence" value="ECO:0007669"/>
    <property type="project" value="InterPro"/>
</dbReference>
<feature type="transmembrane region" description="Helical" evidence="6">
    <location>
        <begin position="299"/>
        <end position="319"/>
    </location>
</feature>
<evidence type="ECO:0000259" key="7">
    <source>
        <dbReference type="PROSITE" id="PS50850"/>
    </source>
</evidence>
<dbReference type="PANTHER" id="PTHR12778">
    <property type="entry name" value="SOLUTE CARRIER FAMILY 33 ACETYL-COA TRANSPORTER -RELATED"/>
    <property type="match status" value="1"/>
</dbReference>
<feature type="transmembrane region" description="Helical" evidence="6">
    <location>
        <begin position="235"/>
        <end position="255"/>
    </location>
</feature>
<evidence type="ECO:0000256" key="1">
    <source>
        <dbReference type="ARBA" id="ARBA00004141"/>
    </source>
</evidence>
<evidence type="ECO:0000313" key="9">
    <source>
        <dbReference type="Proteomes" id="UP000580839"/>
    </source>
</evidence>
<feature type="transmembrane region" description="Helical" evidence="6">
    <location>
        <begin position="275"/>
        <end position="292"/>
    </location>
</feature>
<evidence type="ECO:0000256" key="3">
    <source>
        <dbReference type="ARBA" id="ARBA00022692"/>
    </source>
</evidence>
<feature type="domain" description="Major facilitator superfamily (MFS) profile" evidence="7">
    <location>
        <begin position="13"/>
        <end position="450"/>
    </location>
</feature>
<dbReference type="GO" id="GO:0016020">
    <property type="term" value="C:membrane"/>
    <property type="evidence" value="ECO:0007669"/>
    <property type="project" value="UniProtKB-SubCell"/>
</dbReference>
<dbReference type="Pfam" id="PF07690">
    <property type="entry name" value="MFS_1"/>
    <property type="match status" value="1"/>
</dbReference>
<dbReference type="Proteomes" id="UP000580839">
    <property type="component" value="Unassembled WGS sequence"/>
</dbReference>
<accession>A0A849SI37</accession>
<comment type="caution">
    <text evidence="8">The sequence shown here is derived from an EMBL/GenBank/DDBJ whole genome shotgun (WGS) entry which is preliminary data.</text>
</comment>
<evidence type="ECO:0000256" key="5">
    <source>
        <dbReference type="ARBA" id="ARBA00023136"/>
    </source>
</evidence>
<dbReference type="PROSITE" id="PS50850">
    <property type="entry name" value="MFS"/>
    <property type="match status" value="1"/>
</dbReference>
<comment type="subcellular location">
    <subcellularLocation>
        <location evidence="1">Membrane</location>
        <topology evidence="1">Multi-pass membrane protein</topology>
    </subcellularLocation>
</comment>
<dbReference type="SUPFAM" id="SSF103473">
    <property type="entry name" value="MFS general substrate transporter"/>
    <property type="match status" value="1"/>
</dbReference>
<gene>
    <name evidence="8" type="ORF">HOP12_03585</name>
</gene>
<name>A0A849SI37_UNCEI</name>
<keyword evidence="5 6" id="KW-0472">Membrane</keyword>
<dbReference type="InterPro" id="IPR036259">
    <property type="entry name" value="MFS_trans_sf"/>
</dbReference>
<feature type="transmembrane region" description="Helical" evidence="6">
    <location>
        <begin position="12"/>
        <end position="37"/>
    </location>
</feature>
<feature type="transmembrane region" description="Helical" evidence="6">
    <location>
        <begin position="83"/>
        <end position="102"/>
    </location>
</feature>
<dbReference type="PANTHER" id="PTHR12778:SF10">
    <property type="entry name" value="MAJOR FACILITATOR SUPERFAMILY DOMAIN-CONTAINING PROTEIN 3"/>
    <property type="match status" value="1"/>
</dbReference>
<feature type="transmembrane region" description="Helical" evidence="6">
    <location>
        <begin position="381"/>
        <end position="400"/>
    </location>
</feature>
<dbReference type="InterPro" id="IPR004752">
    <property type="entry name" value="AmpG_permease/AT-1"/>
</dbReference>
<dbReference type="Gene3D" id="1.20.1250.20">
    <property type="entry name" value="MFS general substrate transporter like domains"/>
    <property type="match status" value="2"/>
</dbReference>
<feature type="transmembrane region" description="Helical" evidence="6">
    <location>
        <begin position="339"/>
        <end position="360"/>
    </location>
</feature>
<dbReference type="AlphaFoldDB" id="A0A849SI37"/>
<keyword evidence="4 6" id="KW-1133">Transmembrane helix</keyword>
<evidence type="ECO:0000256" key="4">
    <source>
        <dbReference type="ARBA" id="ARBA00022989"/>
    </source>
</evidence>
<dbReference type="InterPro" id="IPR005829">
    <property type="entry name" value="Sugar_transporter_CS"/>
</dbReference>
<feature type="transmembrane region" description="Helical" evidence="6">
    <location>
        <begin position="108"/>
        <end position="136"/>
    </location>
</feature>
<feature type="transmembrane region" description="Helical" evidence="6">
    <location>
        <begin position="177"/>
        <end position="195"/>
    </location>
</feature>
<evidence type="ECO:0000256" key="2">
    <source>
        <dbReference type="ARBA" id="ARBA00022448"/>
    </source>
</evidence>
<feature type="transmembrane region" description="Helical" evidence="6">
    <location>
        <begin position="412"/>
        <end position="432"/>
    </location>
</feature>
<dbReference type="InterPro" id="IPR020846">
    <property type="entry name" value="MFS_dom"/>
</dbReference>
<keyword evidence="3 6" id="KW-0812">Transmembrane</keyword>
<evidence type="ECO:0000256" key="6">
    <source>
        <dbReference type="SAM" id="Phobius"/>
    </source>
</evidence>
<dbReference type="PROSITE" id="PS00216">
    <property type="entry name" value="SUGAR_TRANSPORT_1"/>
    <property type="match status" value="1"/>
</dbReference>
<protein>
    <submittedName>
        <fullName evidence="8">MFS transporter</fullName>
    </submittedName>
</protein>
<keyword evidence="2" id="KW-0813">Transport</keyword>
<evidence type="ECO:0000313" key="8">
    <source>
        <dbReference type="EMBL" id="NOT33233.1"/>
    </source>
</evidence>
<dbReference type="EMBL" id="JABFRW010000033">
    <property type="protein sequence ID" value="NOT33233.1"/>
    <property type="molecule type" value="Genomic_DNA"/>
</dbReference>
<dbReference type="InterPro" id="IPR011701">
    <property type="entry name" value="MFS"/>
</dbReference>